<dbReference type="Proteomes" id="UP000789595">
    <property type="component" value="Unassembled WGS sequence"/>
</dbReference>
<organism evidence="4">
    <name type="scientific">Pelagomonas calceolata</name>
    <dbReference type="NCBI Taxonomy" id="35677"/>
    <lineage>
        <taxon>Eukaryota</taxon>
        <taxon>Sar</taxon>
        <taxon>Stramenopiles</taxon>
        <taxon>Ochrophyta</taxon>
        <taxon>Pelagophyceae</taxon>
        <taxon>Pelagomonadales</taxon>
        <taxon>Pelagomonadaceae</taxon>
        <taxon>Pelagomonas</taxon>
    </lineage>
</organism>
<dbReference type="Pfam" id="PF12796">
    <property type="entry name" value="Ank_2"/>
    <property type="match status" value="1"/>
</dbReference>
<proteinExistence type="predicted"/>
<dbReference type="Gene3D" id="1.25.40.20">
    <property type="entry name" value="Ankyrin repeat-containing domain"/>
    <property type="match status" value="1"/>
</dbReference>
<feature type="repeat" description="ANK" evidence="3">
    <location>
        <begin position="92"/>
        <end position="124"/>
    </location>
</feature>
<reference evidence="4" key="1">
    <citation type="submission" date="2021-01" db="EMBL/GenBank/DDBJ databases">
        <authorList>
            <person name="Corre E."/>
            <person name="Pelletier E."/>
            <person name="Niang G."/>
            <person name="Scheremetjew M."/>
            <person name="Finn R."/>
            <person name="Kale V."/>
            <person name="Holt S."/>
            <person name="Cochrane G."/>
            <person name="Meng A."/>
            <person name="Brown T."/>
            <person name="Cohen L."/>
        </authorList>
    </citation>
    <scope>NUCLEOTIDE SEQUENCE</scope>
    <source>
        <strain evidence="4">CCMP1756</strain>
    </source>
</reference>
<keyword evidence="2 3" id="KW-0040">ANK repeat</keyword>
<gene>
    <name evidence="4" type="ORF">PCAL00307_LOCUS21690</name>
    <name evidence="5" type="ORF">PECAL_5P18810</name>
</gene>
<dbReference type="AlphaFoldDB" id="A0A7S4A7H0"/>
<keyword evidence="1" id="KW-0677">Repeat</keyword>
<dbReference type="SUPFAM" id="SSF48403">
    <property type="entry name" value="Ankyrin repeat"/>
    <property type="match status" value="1"/>
</dbReference>
<evidence type="ECO:0000256" key="3">
    <source>
        <dbReference type="PROSITE-ProRule" id="PRU00023"/>
    </source>
</evidence>
<dbReference type="SMART" id="SM00248">
    <property type="entry name" value="ANK"/>
    <property type="match status" value="4"/>
</dbReference>
<evidence type="ECO:0000256" key="2">
    <source>
        <dbReference type="ARBA" id="ARBA00023043"/>
    </source>
</evidence>
<dbReference type="EMBL" id="CAKKNE010000005">
    <property type="protein sequence ID" value="CAH0377319.1"/>
    <property type="molecule type" value="Genomic_DNA"/>
</dbReference>
<dbReference type="InterPro" id="IPR002110">
    <property type="entry name" value="Ankyrin_rpt"/>
</dbReference>
<dbReference type="OrthoDB" id="163438at2759"/>
<feature type="repeat" description="ANK" evidence="3">
    <location>
        <begin position="126"/>
        <end position="158"/>
    </location>
</feature>
<protein>
    <submittedName>
        <fullName evidence="4">Uncharacterized protein</fullName>
    </submittedName>
</protein>
<accession>A0A7S4A7H0</accession>
<dbReference type="InterPro" id="IPR036770">
    <property type="entry name" value="Ankyrin_rpt-contain_sf"/>
</dbReference>
<dbReference type="EMBL" id="HBIW01025145">
    <property type="protein sequence ID" value="CAE0706240.1"/>
    <property type="molecule type" value="Transcribed_RNA"/>
</dbReference>
<evidence type="ECO:0000256" key="1">
    <source>
        <dbReference type="ARBA" id="ARBA00022737"/>
    </source>
</evidence>
<evidence type="ECO:0000313" key="4">
    <source>
        <dbReference type="EMBL" id="CAE0706240.1"/>
    </source>
</evidence>
<dbReference type="PROSITE" id="PS50088">
    <property type="entry name" value="ANK_REPEAT"/>
    <property type="match status" value="2"/>
</dbReference>
<reference evidence="5" key="2">
    <citation type="submission" date="2021-11" db="EMBL/GenBank/DDBJ databases">
        <authorList>
            <consortium name="Genoscope - CEA"/>
            <person name="William W."/>
        </authorList>
    </citation>
    <scope>NUCLEOTIDE SEQUENCE</scope>
</reference>
<name>A0A7S4A7H0_9STRA</name>
<evidence type="ECO:0000313" key="5">
    <source>
        <dbReference type="EMBL" id="CAH0377319.1"/>
    </source>
</evidence>
<sequence>MSDSDSESYSLESALLRAALATDLAALRRALATDVTVDPDQRSPGELAAALRIIIDTGSPLTITSQTTASNEVRLQCIEVLLDAGASPNVLDLYAPLTLAAARGNTAIVNRLLRAGADPKYANPLTGWSAIHAAVFVGSVSCATALVKAGADLEAVWTGHTPLLAAVHYRQERMCPILLRGGARLDLDLMAEQFDRTPFYLQKVEYAGGWKKYEQAHRKRLTTTFAKGFPRLPVDAISHMVDFAFHVGFY</sequence>
<dbReference type="PROSITE" id="PS50297">
    <property type="entry name" value="ANK_REP_REGION"/>
    <property type="match status" value="2"/>
</dbReference>
<evidence type="ECO:0000313" key="6">
    <source>
        <dbReference type="Proteomes" id="UP000789595"/>
    </source>
</evidence>
<dbReference type="PANTHER" id="PTHR24171">
    <property type="entry name" value="ANKYRIN REPEAT DOMAIN-CONTAINING PROTEIN 39-RELATED"/>
    <property type="match status" value="1"/>
</dbReference>
<keyword evidence="6" id="KW-1185">Reference proteome</keyword>